<dbReference type="CDD" id="cd16917">
    <property type="entry name" value="HATPase_UhpB-NarQ-NarX-like"/>
    <property type="match status" value="1"/>
</dbReference>
<dbReference type="InterPro" id="IPR008595">
    <property type="entry name" value="DegS"/>
</dbReference>
<keyword evidence="4 7" id="KW-0418">Kinase</keyword>
<dbReference type="OrthoDB" id="9781904at2"/>
<dbReference type="InterPro" id="IPR005467">
    <property type="entry name" value="His_kinase_dom"/>
</dbReference>
<evidence type="ECO:0000256" key="8">
    <source>
        <dbReference type="SAM" id="Coils"/>
    </source>
</evidence>
<dbReference type="EC" id="3.1.3.-" evidence="7"/>
<protein>
    <recommendedName>
        <fullName evidence="7">Signal transduction histidine-protein kinase/phosphatase DegS</fullName>
        <ecNumber evidence="7">2.7.13.3</ecNumber>
        <ecNumber evidence="7">3.1.3.-</ecNumber>
    </recommendedName>
</protein>
<dbReference type="Proteomes" id="UP000076796">
    <property type="component" value="Unassembled WGS sequence"/>
</dbReference>
<evidence type="ECO:0000259" key="9">
    <source>
        <dbReference type="PROSITE" id="PS50109"/>
    </source>
</evidence>
<comment type="subcellular location">
    <subcellularLocation>
        <location evidence="7">Cytoplasm</location>
    </subcellularLocation>
</comment>
<feature type="coiled-coil region" evidence="8">
    <location>
        <begin position="30"/>
        <end position="61"/>
    </location>
</feature>
<feature type="coiled-coil region" evidence="8">
    <location>
        <begin position="87"/>
        <end position="135"/>
    </location>
</feature>
<dbReference type="Pfam" id="PF07730">
    <property type="entry name" value="HisKA_3"/>
    <property type="match status" value="1"/>
</dbReference>
<comment type="catalytic activity">
    <reaction evidence="1 7">
        <text>ATP + protein L-histidine = ADP + protein N-phospho-L-histidine.</text>
        <dbReference type="EC" id="2.7.13.3"/>
    </reaction>
</comment>
<dbReference type="GO" id="GO:0016020">
    <property type="term" value="C:membrane"/>
    <property type="evidence" value="ECO:0007669"/>
    <property type="project" value="InterPro"/>
</dbReference>
<dbReference type="InterPro" id="IPR050482">
    <property type="entry name" value="Sensor_HK_TwoCompSys"/>
</dbReference>
<dbReference type="EMBL" id="LWMH01000001">
    <property type="protein sequence ID" value="KZS45815.1"/>
    <property type="molecule type" value="Genomic_DNA"/>
</dbReference>
<dbReference type="PANTHER" id="PTHR24421:SF55">
    <property type="entry name" value="SENSOR HISTIDINE KINASE YDFH"/>
    <property type="match status" value="1"/>
</dbReference>
<dbReference type="EC" id="2.7.13.3" evidence="7"/>
<dbReference type="Pfam" id="PF02518">
    <property type="entry name" value="HATPase_c"/>
    <property type="match status" value="1"/>
</dbReference>
<keyword evidence="7" id="KW-0904">Protein phosphatase</keyword>
<keyword evidence="6 7" id="KW-0902">Two-component regulatory system</keyword>
<dbReference type="STRING" id="59843.A3958_07325"/>
<dbReference type="PANTHER" id="PTHR24421">
    <property type="entry name" value="NITRATE/NITRITE SENSOR PROTEIN NARX-RELATED"/>
    <property type="match status" value="1"/>
</dbReference>
<evidence type="ECO:0000313" key="10">
    <source>
        <dbReference type="EMBL" id="KZS45815.1"/>
    </source>
</evidence>
<evidence type="ECO:0000256" key="6">
    <source>
        <dbReference type="ARBA" id="ARBA00023012"/>
    </source>
</evidence>
<comment type="caution">
    <text evidence="10">The sequence shown here is derived from an EMBL/GenBank/DDBJ whole genome shotgun (WGS) entry which is preliminary data.</text>
</comment>
<dbReference type="PIRSF" id="PIRSF003169">
    <property type="entry name" value="STHK_DegS"/>
    <property type="match status" value="1"/>
</dbReference>
<keyword evidence="7" id="KW-0963">Cytoplasm</keyword>
<proteinExistence type="predicted"/>
<dbReference type="Gene3D" id="1.20.5.1930">
    <property type="match status" value="1"/>
</dbReference>
<evidence type="ECO:0000256" key="2">
    <source>
        <dbReference type="ARBA" id="ARBA00022679"/>
    </source>
</evidence>
<dbReference type="Pfam" id="PF05384">
    <property type="entry name" value="DegS"/>
    <property type="match status" value="1"/>
</dbReference>
<comment type="function">
    <text evidence="7">Member of the two-component regulatory system DegS/DegU, which plays an important role in the transition growth phase.</text>
</comment>
<evidence type="ECO:0000256" key="1">
    <source>
        <dbReference type="ARBA" id="ARBA00000085"/>
    </source>
</evidence>
<gene>
    <name evidence="10" type="ORF">AWU65_07765</name>
</gene>
<dbReference type="GO" id="GO:0004721">
    <property type="term" value="F:phosphoprotein phosphatase activity"/>
    <property type="evidence" value="ECO:0007669"/>
    <property type="project" value="UniProtKB-UniRule"/>
</dbReference>
<dbReference type="InterPro" id="IPR011712">
    <property type="entry name" value="Sig_transdc_His_kin_sub3_dim/P"/>
</dbReference>
<dbReference type="KEGG" id="pglu:A3958_07325"/>
<dbReference type="InterPro" id="IPR003594">
    <property type="entry name" value="HATPase_dom"/>
</dbReference>
<dbReference type="GO" id="GO:0005737">
    <property type="term" value="C:cytoplasm"/>
    <property type="evidence" value="ECO:0007669"/>
    <property type="project" value="UniProtKB-SubCell"/>
</dbReference>
<evidence type="ECO:0000313" key="11">
    <source>
        <dbReference type="Proteomes" id="UP000076796"/>
    </source>
</evidence>
<evidence type="ECO:0000256" key="4">
    <source>
        <dbReference type="ARBA" id="ARBA00022777"/>
    </source>
</evidence>
<reference evidence="10" key="1">
    <citation type="journal article" date="2016" name="Genome Announc.">
        <title>Draft genomes of two strains of Paenibacillus glucanolyticus with capability to degrade lignocellulose.</title>
        <authorList>
            <person name="Mathews S.L."/>
            <person name="Pawlak J."/>
            <person name="Grunden A.M."/>
        </authorList>
    </citation>
    <scope>NUCLEOTIDE SEQUENCE [LARGE SCALE GENOMIC DNA]</scope>
    <source>
        <strain evidence="10">SLM1</strain>
    </source>
</reference>
<accession>A0A163I6M7</accession>
<keyword evidence="3 7" id="KW-0547">Nucleotide-binding</keyword>
<keyword evidence="2 7" id="KW-0808">Transferase</keyword>
<dbReference type="PROSITE" id="PS50109">
    <property type="entry name" value="HIS_KIN"/>
    <property type="match status" value="1"/>
</dbReference>
<keyword evidence="5 7" id="KW-0067">ATP-binding</keyword>
<dbReference type="GO" id="GO:0005524">
    <property type="term" value="F:ATP binding"/>
    <property type="evidence" value="ECO:0007669"/>
    <property type="project" value="UniProtKB-UniRule"/>
</dbReference>
<feature type="domain" description="Histidine kinase" evidence="9">
    <location>
        <begin position="180"/>
        <end position="379"/>
    </location>
</feature>
<keyword evidence="7" id="KW-0378">Hydrolase</keyword>
<keyword evidence="11" id="KW-1185">Reference proteome</keyword>
<dbReference type="SMART" id="SM00387">
    <property type="entry name" value="HATPase_c"/>
    <property type="match status" value="1"/>
</dbReference>
<keyword evidence="8" id="KW-0175">Coiled coil</keyword>
<evidence type="ECO:0000256" key="7">
    <source>
        <dbReference type="PIRNR" id="PIRNR003169"/>
    </source>
</evidence>
<dbReference type="Gene3D" id="3.30.565.10">
    <property type="entry name" value="Histidine kinase-like ATPase, C-terminal domain"/>
    <property type="match status" value="1"/>
</dbReference>
<dbReference type="RefSeq" id="WP_006213064.1">
    <property type="nucleotide sequence ID" value="NZ_CBCSBX010000013.1"/>
</dbReference>
<dbReference type="GO" id="GO:0000155">
    <property type="term" value="F:phosphorelay sensor kinase activity"/>
    <property type="evidence" value="ECO:0007669"/>
    <property type="project" value="UniProtKB-UniRule"/>
</dbReference>
<evidence type="ECO:0000256" key="5">
    <source>
        <dbReference type="ARBA" id="ARBA00022840"/>
    </source>
</evidence>
<dbReference type="SUPFAM" id="SSF55874">
    <property type="entry name" value="ATPase domain of HSP90 chaperone/DNA topoisomerase II/histidine kinase"/>
    <property type="match status" value="1"/>
</dbReference>
<dbReference type="AlphaFoldDB" id="A0A163I6M7"/>
<dbReference type="InterPro" id="IPR036890">
    <property type="entry name" value="HATPase_C_sf"/>
</dbReference>
<dbReference type="GO" id="GO:0046983">
    <property type="term" value="F:protein dimerization activity"/>
    <property type="evidence" value="ECO:0007669"/>
    <property type="project" value="InterPro"/>
</dbReference>
<sequence length="384" mass="44867">MDYQADAIDRVIKNAIKVMEDSKYQMFEILEASRQELASLNHELQRTLKETTETLEKVDQLELNYRRSRIRLTEVSRDFVRYKEEDIKQAYEKATQLQLDLMIYREKEMYLKARRDELQKRVRNVENSVERAESIGSQMGVVLEYLSGELGQVSRIIESAKNRQVIGLKIILAQEEERKRISREIHDGPAQLLANLVLRTEIVERMLAKQEFKMVQDEIVDLKGQVRSSLEEMRKVIFNLRPMALDDLGLIPTLRKYVHDYEEKSKIRTIFETRGKEHRLSSAMEAAIYRLVQEALSNAAKHAYPTYVLVEITYQAQLVKIVVQDNGLGFNVELLEQKSRDHFGLIGMRERVELLEGRMEIDSAENQGTKIVIHIPTNVEKRKE</sequence>
<evidence type="ECO:0000256" key="3">
    <source>
        <dbReference type="ARBA" id="ARBA00022741"/>
    </source>
</evidence>
<dbReference type="GeneID" id="97552846"/>
<dbReference type="InterPro" id="IPR016381">
    <property type="entry name" value="Sig_transdc_His_kinase_DegS"/>
</dbReference>
<organism evidence="10 11">
    <name type="scientific">Paenibacillus glucanolyticus</name>
    <dbReference type="NCBI Taxonomy" id="59843"/>
    <lineage>
        <taxon>Bacteria</taxon>
        <taxon>Bacillati</taxon>
        <taxon>Bacillota</taxon>
        <taxon>Bacilli</taxon>
        <taxon>Bacillales</taxon>
        <taxon>Paenibacillaceae</taxon>
        <taxon>Paenibacillus</taxon>
    </lineage>
</organism>
<name>A0A163I6M7_9BACL</name>